<name>A0ABP8YU38_9MICO</name>
<feature type="domain" description="HTH rpiR-type" evidence="4">
    <location>
        <begin position="3"/>
        <end position="79"/>
    </location>
</feature>
<dbReference type="PROSITE" id="PS00356">
    <property type="entry name" value="HTH_LACI_1"/>
    <property type="match status" value="1"/>
</dbReference>
<gene>
    <name evidence="6" type="ORF">GCM10023216_30210</name>
</gene>
<sequence>MDGDLLVRLRQMLPSLRPAELRIAETVLDDPVAVVGATISDLAARAGVSQASVVRFCRSAGYPGYPGFRIDLARTTSRRAAERERSGVAQGEITRDDDLAEVVSKIAFHEARTIESTARSIDLDALEETVRAVAAADRIDVYGVGASGLTAQDLAQKLSRIGLVCFAPMDSHQQLQSAALLGPGSVSIGISHTGRTVEVHQALTLAGRRGASTVAITGFPTSPLARLADTVLTTAVRETQFRTGALASRIAQLAVVDFLFVNVAQRRFDATTAALKHTYDAVQQHRMGPDS</sequence>
<dbReference type="Pfam" id="PF01380">
    <property type="entry name" value="SIS"/>
    <property type="match status" value="1"/>
</dbReference>
<keyword evidence="7" id="KW-1185">Reference proteome</keyword>
<dbReference type="InterPro" id="IPR009057">
    <property type="entry name" value="Homeodomain-like_sf"/>
</dbReference>
<dbReference type="PROSITE" id="PS51071">
    <property type="entry name" value="HTH_RPIR"/>
    <property type="match status" value="1"/>
</dbReference>
<dbReference type="Gene3D" id="3.40.50.10490">
    <property type="entry name" value="Glucose-6-phosphate isomerase like protein, domain 1"/>
    <property type="match status" value="1"/>
</dbReference>
<comment type="caution">
    <text evidence="6">The sequence shown here is derived from an EMBL/GenBank/DDBJ whole genome shotgun (WGS) entry which is preliminary data.</text>
</comment>
<dbReference type="CDD" id="cd05013">
    <property type="entry name" value="SIS_RpiR"/>
    <property type="match status" value="1"/>
</dbReference>
<evidence type="ECO:0000313" key="7">
    <source>
        <dbReference type="Proteomes" id="UP001500956"/>
    </source>
</evidence>
<dbReference type="Gene3D" id="1.10.10.10">
    <property type="entry name" value="Winged helix-like DNA-binding domain superfamily/Winged helix DNA-binding domain"/>
    <property type="match status" value="1"/>
</dbReference>
<organism evidence="6 7">
    <name type="scientific">Isoptericola chiayiensis</name>
    <dbReference type="NCBI Taxonomy" id="579446"/>
    <lineage>
        <taxon>Bacteria</taxon>
        <taxon>Bacillati</taxon>
        <taxon>Actinomycetota</taxon>
        <taxon>Actinomycetes</taxon>
        <taxon>Micrococcales</taxon>
        <taxon>Promicromonosporaceae</taxon>
        <taxon>Isoptericola</taxon>
    </lineage>
</organism>
<dbReference type="Pfam" id="PF01418">
    <property type="entry name" value="HTH_6"/>
    <property type="match status" value="1"/>
</dbReference>
<reference evidence="7" key="1">
    <citation type="journal article" date="2019" name="Int. J. Syst. Evol. Microbiol.">
        <title>The Global Catalogue of Microorganisms (GCM) 10K type strain sequencing project: providing services to taxonomists for standard genome sequencing and annotation.</title>
        <authorList>
            <consortium name="The Broad Institute Genomics Platform"/>
            <consortium name="The Broad Institute Genome Sequencing Center for Infectious Disease"/>
            <person name="Wu L."/>
            <person name="Ma J."/>
        </authorList>
    </citation>
    <scope>NUCLEOTIDE SEQUENCE [LARGE SCALE GENOMIC DNA]</scope>
    <source>
        <strain evidence="7">JCM 18063</strain>
    </source>
</reference>
<proteinExistence type="predicted"/>
<keyword evidence="1" id="KW-0805">Transcription regulation</keyword>
<dbReference type="Proteomes" id="UP001500956">
    <property type="component" value="Unassembled WGS sequence"/>
</dbReference>
<evidence type="ECO:0000313" key="6">
    <source>
        <dbReference type="EMBL" id="GAA4735279.1"/>
    </source>
</evidence>
<evidence type="ECO:0000259" key="4">
    <source>
        <dbReference type="PROSITE" id="PS51071"/>
    </source>
</evidence>
<dbReference type="InterPro" id="IPR035472">
    <property type="entry name" value="RpiR-like_SIS"/>
</dbReference>
<feature type="domain" description="SIS" evidence="5">
    <location>
        <begin position="129"/>
        <end position="269"/>
    </location>
</feature>
<dbReference type="SUPFAM" id="SSF53697">
    <property type="entry name" value="SIS domain"/>
    <property type="match status" value="1"/>
</dbReference>
<evidence type="ECO:0000256" key="2">
    <source>
        <dbReference type="ARBA" id="ARBA00023125"/>
    </source>
</evidence>
<dbReference type="InterPro" id="IPR001347">
    <property type="entry name" value="SIS_dom"/>
</dbReference>
<dbReference type="InterPro" id="IPR047640">
    <property type="entry name" value="RpiR-like"/>
</dbReference>
<dbReference type="PANTHER" id="PTHR30514">
    <property type="entry name" value="GLUCOKINASE"/>
    <property type="match status" value="1"/>
</dbReference>
<dbReference type="RefSeq" id="WP_172153001.1">
    <property type="nucleotide sequence ID" value="NZ_BAABID010000017.1"/>
</dbReference>
<evidence type="ECO:0000256" key="3">
    <source>
        <dbReference type="ARBA" id="ARBA00023163"/>
    </source>
</evidence>
<protein>
    <submittedName>
        <fullName evidence="6">MurR/RpiR family transcriptional regulator</fullName>
    </submittedName>
</protein>
<dbReference type="EMBL" id="BAABID010000017">
    <property type="protein sequence ID" value="GAA4735279.1"/>
    <property type="molecule type" value="Genomic_DNA"/>
</dbReference>
<keyword evidence="2" id="KW-0238">DNA-binding</keyword>
<evidence type="ECO:0000256" key="1">
    <source>
        <dbReference type="ARBA" id="ARBA00023015"/>
    </source>
</evidence>
<dbReference type="InterPro" id="IPR036388">
    <property type="entry name" value="WH-like_DNA-bd_sf"/>
</dbReference>
<dbReference type="PROSITE" id="PS51464">
    <property type="entry name" value="SIS"/>
    <property type="match status" value="1"/>
</dbReference>
<evidence type="ECO:0000259" key="5">
    <source>
        <dbReference type="PROSITE" id="PS51464"/>
    </source>
</evidence>
<dbReference type="InterPro" id="IPR046348">
    <property type="entry name" value="SIS_dom_sf"/>
</dbReference>
<accession>A0ABP8YU38</accession>
<dbReference type="SUPFAM" id="SSF46689">
    <property type="entry name" value="Homeodomain-like"/>
    <property type="match status" value="1"/>
</dbReference>
<keyword evidence="3" id="KW-0804">Transcription</keyword>
<dbReference type="PANTHER" id="PTHR30514:SF1">
    <property type="entry name" value="HTH-TYPE TRANSCRIPTIONAL REGULATOR HEXR-RELATED"/>
    <property type="match status" value="1"/>
</dbReference>
<dbReference type="InterPro" id="IPR000281">
    <property type="entry name" value="HTH_RpiR"/>
</dbReference>